<evidence type="ECO:0000313" key="3">
    <source>
        <dbReference type="Proteomes" id="UP000266841"/>
    </source>
</evidence>
<dbReference type="InterPro" id="IPR038514">
    <property type="entry name" value="AAR2_C_sf"/>
</dbReference>
<dbReference type="InterPro" id="IPR033648">
    <property type="entry name" value="AAR2_C"/>
</dbReference>
<dbReference type="AlphaFoldDB" id="K0S1G3"/>
<proteinExistence type="predicted"/>
<reference evidence="2 3" key="1">
    <citation type="journal article" date="2012" name="Genome Biol.">
        <title>Genome and low-iron response of an oceanic diatom adapted to chronic iron limitation.</title>
        <authorList>
            <person name="Lommer M."/>
            <person name="Specht M."/>
            <person name="Roy A.S."/>
            <person name="Kraemer L."/>
            <person name="Andreson R."/>
            <person name="Gutowska M.A."/>
            <person name="Wolf J."/>
            <person name="Bergner S.V."/>
            <person name="Schilhabel M.B."/>
            <person name="Klostermeier U.C."/>
            <person name="Beiko R.G."/>
            <person name="Rosenstiel P."/>
            <person name="Hippler M."/>
            <person name="Laroche J."/>
        </authorList>
    </citation>
    <scope>NUCLEOTIDE SEQUENCE [LARGE SCALE GENOMIC DNA]</scope>
    <source>
        <strain evidence="2 3">CCMP1005</strain>
    </source>
</reference>
<dbReference type="EMBL" id="AGNL01022009">
    <property type="protein sequence ID" value="EJK59918.1"/>
    <property type="molecule type" value="Genomic_DNA"/>
</dbReference>
<feature type="domain" description="AAR2 C-terminal" evidence="1">
    <location>
        <begin position="448"/>
        <end position="577"/>
    </location>
</feature>
<evidence type="ECO:0000259" key="1">
    <source>
        <dbReference type="Pfam" id="PF05282"/>
    </source>
</evidence>
<sequence length="718" mass="77075">LDARSLGREVLSSVPRTRYYGLAATTADPRARSLPQAAKASSPLLQPATQTVFQPNRVGGFCVSAVSAGVTCTSEESKFQGLWIPTGRKPMSKESRRVPSINSVCPEVTPRPDPAGTHFVLPLFQVPSELQSLSIAAGTCGEMLDQLSAAVQMVVAESSSLSGGIVVVIGAPPGTAVSLDGVTRVTPPETQAHGGGPTPAGGLFLIGGVPSSGFHLLSVSATSQGRGAGSLPVGFVVAGGADDCSTSSSDAIASDFGYHWVLARRYDPRTEEMSAEDVDGPTLRNILGATRDGGELSRFVMTYDQFMSAPASSSSSSGGEYGKGAFAFEDGSILSWKRRTSLINWDFLGTCHGLKHGEKLVPSSDGEHSSDRNQQASAIEDGKSLVYPSIPCIDGEVPARHLMQHTGTRLYLSKLPPDVRTWLISGVSMGGNFIATSPEEFVWNAVVSSEEHFLADIALSFEAFLFLHCQSSMEHWRDALAMCSLSAEAMLARHPRFYLKLMSTLRSQLACIEADFFQDVEYSSGEGNFIVQALRRLCGACDGLNKRKRHGDDSLDKLKSVSQNLKSLTNERFGLNISGSVTDNDLDEDLDDVVDAIAYGEDNEMKQEDDTNILTRLKQHNSEQMMQEEDSDTDEDGPVVLDYGEVESSLARSSVGCTALRLGGKHKQAYPLLYAAMTEGEDEVMACARILDLRQDVSLVREAAAYLEQVEAHKSAFG</sequence>
<dbReference type="OMA" id="FMECHAS"/>
<dbReference type="Pfam" id="PF05282">
    <property type="entry name" value="AAR2"/>
    <property type="match status" value="1"/>
</dbReference>
<evidence type="ECO:0000313" key="2">
    <source>
        <dbReference type="EMBL" id="EJK59918.1"/>
    </source>
</evidence>
<dbReference type="CDD" id="cd13778">
    <property type="entry name" value="Aar2_C"/>
    <property type="match status" value="1"/>
</dbReference>
<dbReference type="OrthoDB" id="201752at2759"/>
<organism evidence="2 3">
    <name type="scientific">Thalassiosira oceanica</name>
    <name type="common">Marine diatom</name>
    <dbReference type="NCBI Taxonomy" id="159749"/>
    <lineage>
        <taxon>Eukaryota</taxon>
        <taxon>Sar</taxon>
        <taxon>Stramenopiles</taxon>
        <taxon>Ochrophyta</taxon>
        <taxon>Bacillariophyta</taxon>
        <taxon>Coscinodiscophyceae</taxon>
        <taxon>Thalassiosirophycidae</taxon>
        <taxon>Thalassiosirales</taxon>
        <taxon>Thalassiosiraceae</taxon>
        <taxon>Thalassiosira</taxon>
    </lineage>
</organism>
<dbReference type="PANTHER" id="PTHR12689">
    <property type="entry name" value="A1 CISTRON SPLICING FACTOR AAR2-RELATED"/>
    <property type="match status" value="1"/>
</dbReference>
<comment type="caution">
    <text evidence="2">The sequence shown here is derived from an EMBL/GenBank/DDBJ whole genome shotgun (WGS) entry which is preliminary data.</text>
</comment>
<gene>
    <name evidence="2" type="ORF">THAOC_19801</name>
</gene>
<accession>K0S1G3</accession>
<protein>
    <recommendedName>
        <fullName evidence="1">AAR2 C-terminal domain-containing protein</fullName>
    </recommendedName>
</protein>
<dbReference type="PANTHER" id="PTHR12689:SF4">
    <property type="entry name" value="PROTEIN AAR2 HOMOLOG"/>
    <property type="match status" value="1"/>
</dbReference>
<feature type="non-terminal residue" evidence="2">
    <location>
        <position position="1"/>
    </location>
</feature>
<dbReference type="Gene3D" id="1.25.40.550">
    <property type="entry name" value="Aar2, C-terminal domain-like"/>
    <property type="match status" value="1"/>
</dbReference>
<dbReference type="eggNOG" id="ENOG502RX0X">
    <property type="taxonomic scope" value="Eukaryota"/>
</dbReference>
<keyword evidence="3" id="KW-1185">Reference proteome</keyword>
<dbReference type="GO" id="GO:0000244">
    <property type="term" value="P:spliceosomal tri-snRNP complex assembly"/>
    <property type="evidence" value="ECO:0007669"/>
    <property type="project" value="TreeGrafter"/>
</dbReference>
<name>K0S1G3_THAOC</name>
<dbReference type="InterPro" id="IPR007946">
    <property type="entry name" value="AAR2"/>
</dbReference>
<dbReference type="Proteomes" id="UP000266841">
    <property type="component" value="Unassembled WGS sequence"/>
</dbReference>